<evidence type="ECO:0000256" key="2">
    <source>
        <dbReference type="ARBA" id="ARBA00022967"/>
    </source>
</evidence>
<dbReference type="InterPro" id="IPR032466">
    <property type="entry name" value="Metal_Hydrolase"/>
</dbReference>
<evidence type="ECO:0000256" key="4">
    <source>
        <dbReference type="SAM" id="MobiDB-lite"/>
    </source>
</evidence>
<dbReference type="InterPro" id="IPR002559">
    <property type="entry name" value="Transposase_11"/>
</dbReference>
<evidence type="ECO:0000256" key="1">
    <source>
        <dbReference type="ARBA" id="ARBA00022475"/>
    </source>
</evidence>
<dbReference type="SUPFAM" id="SSF51556">
    <property type="entry name" value="Metallo-dependent hydrolases"/>
    <property type="match status" value="1"/>
</dbReference>
<dbReference type="PANTHER" id="PTHR43875:SF15">
    <property type="entry name" value="TREHALOSE IMPORT ATP-BINDING PROTEIN SUGC"/>
    <property type="match status" value="1"/>
</dbReference>
<keyword evidence="2" id="KW-1278">Translocase</keyword>
<feature type="domain" description="Amidohydrolase-related" evidence="6">
    <location>
        <begin position="710"/>
        <end position="788"/>
    </location>
</feature>
<dbReference type="Pfam" id="PF01609">
    <property type="entry name" value="DDE_Tnp_1"/>
    <property type="match status" value="1"/>
</dbReference>
<dbReference type="Proteomes" id="UP000638648">
    <property type="component" value="Unassembled WGS sequence"/>
</dbReference>
<dbReference type="RefSeq" id="WP_192752577.1">
    <property type="nucleotide sequence ID" value="NZ_BAABJL010000041.1"/>
</dbReference>
<dbReference type="InterPro" id="IPR006680">
    <property type="entry name" value="Amidohydro-rel"/>
</dbReference>
<keyword evidence="9" id="KW-1185">Reference proteome</keyword>
<dbReference type="GO" id="GO:0006313">
    <property type="term" value="P:DNA transposition"/>
    <property type="evidence" value="ECO:0007669"/>
    <property type="project" value="InterPro"/>
</dbReference>
<accession>A0A927RAE3</accession>
<evidence type="ECO:0000259" key="7">
    <source>
        <dbReference type="Pfam" id="PF08402"/>
    </source>
</evidence>
<evidence type="ECO:0008006" key="10">
    <source>
        <dbReference type="Google" id="ProtNLM"/>
    </source>
</evidence>
<dbReference type="EMBL" id="JADBEM010000001">
    <property type="protein sequence ID" value="MBE1608882.1"/>
    <property type="molecule type" value="Genomic_DNA"/>
</dbReference>
<comment type="caution">
    <text evidence="8">The sequence shown here is derived from an EMBL/GenBank/DDBJ whole genome shotgun (WGS) entry which is preliminary data.</text>
</comment>
<dbReference type="GO" id="GO:0003677">
    <property type="term" value="F:DNA binding"/>
    <property type="evidence" value="ECO:0007669"/>
    <property type="project" value="InterPro"/>
</dbReference>
<dbReference type="Gene3D" id="3.30.110.90">
    <property type="entry name" value="Amidohydrolase"/>
    <property type="match status" value="1"/>
</dbReference>
<name>A0A927RAE3_9ACTN</name>
<organism evidence="8 9">
    <name type="scientific">Actinopolymorpha pittospori</name>
    <dbReference type="NCBI Taxonomy" id="648752"/>
    <lineage>
        <taxon>Bacteria</taxon>
        <taxon>Bacillati</taxon>
        <taxon>Actinomycetota</taxon>
        <taxon>Actinomycetes</taxon>
        <taxon>Propionibacteriales</taxon>
        <taxon>Actinopolymorphaceae</taxon>
        <taxon>Actinopolymorpha</taxon>
    </lineage>
</organism>
<dbReference type="SUPFAM" id="SSF52540">
    <property type="entry name" value="P-loop containing nucleoside triphosphate hydrolases"/>
    <property type="match status" value="1"/>
</dbReference>
<dbReference type="PANTHER" id="PTHR43875">
    <property type="entry name" value="MALTODEXTRIN IMPORT ATP-BINDING PROTEIN MSMX"/>
    <property type="match status" value="1"/>
</dbReference>
<dbReference type="InterPro" id="IPR027417">
    <property type="entry name" value="P-loop_NTPase"/>
</dbReference>
<dbReference type="Gene3D" id="1.20.58.520">
    <property type="entry name" value="Amidohydrolase"/>
    <property type="match status" value="1"/>
</dbReference>
<dbReference type="Pfam" id="PF01979">
    <property type="entry name" value="Amidohydro_1"/>
    <property type="match status" value="1"/>
</dbReference>
<feature type="domain" description="Transposase IS4-like" evidence="5">
    <location>
        <begin position="5"/>
        <end position="82"/>
    </location>
</feature>
<evidence type="ECO:0000259" key="5">
    <source>
        <dbReference type="Pfam" id="PF01609"/>
    </source>
</evidence>
<keyword evidence="1" id="KW-1003">Cell membrane</keyword>
<dbReference type="Gene3D" id="3.40.50.300">
    <property type="entry name" value="P-loop containing nucleotide triphosphate hydrolases"/>
    <property type="match status" value="1"/>
</dbReference>
<feature type="compositionally biased region" description="Basic and acidic residues" evidence="4">
    <location>
        <begin position="326"/>
        <end position="337"/>
    </location>
</feature>
<reference evidence="8" key="1">
    <citation type="submission" date="2020-10" db="EMBL/GenBank/DDBJ databases">
        <title>Sequencing the genomes of 1000 actinobacteria strains.</title>
        <authorList>
            <person name="Klenk H.-P."/>
        </authorList>
    </citation>
    <scope>NUCLEOTIDE SEQUENCE</scope>
    <source>
        <strain evidence="8">DSM 45354</strain>
    </source>
</reference>
<dbReference type="Gene3D" id="2.40.50.100">
    <property type="match status" value="1"/>
</dbReference>
<proteinExistence type="predicted"/>
<dbReference type="Gene3D" id="3.20.20.140">
    <property type="entry name" value="Metal-dependent hydrolases"/>
    <property type="match status" value="1"/>
</dbReference>
<dbReference type="AlphaFoldDB" id="A0A927RAE3"/>
<evidence type="ECO:0000259" key="6">
    <source>
        <dbReference type="Pfam" id="PF01979"/>
    </source>
</evidence>
<dbReference type="SUPFAM" id="SSF51338">
    <property type="entry name" value="Composite domain of metallo-dependent hydrolases"/>
    <property type="match status" value="1"/>
</dbReference>
<dbReference type="Pfam" id="PF08402">
    <property type="entry name" value="TOBE_2"/>
    <property type="match status" value="1"/>
</dbReference>
<feature type="region of interest" description="Disordered" evidence="4">
    <location>
        <begin position="317"/>
        <end position="361"/>
    </location>
</feature>
<feature type="compositionally biased region" description="Basic and acidic residues" evidence="4">
    <location>
        <begin position="344"/>
        <end position="357"/>
    </location>
</feature>
<keyword evidence="3" id="KW-0472">Membrane</keyword>
<dbReference type="GO" id="GO:0055052">
    <property type="term" value="C:ATP-binding cassette (ABC) transporter complex, substrate-binding subunit-containing"/>
    <property type="evidence" value="ECO:0007669"/>
    <property type="project" value="TreeGrafter"/>
</dbReference>
<evidence type="ECO:0000256" key="3">
    <source>
        <dbReference type="ARBA" id="ARBA00023136"/>
    </source>
</evidence>
<dbReference type="GO" id="GO:0022857">
    <property type="term" value="F:transmembrane transporter activity"/>
    <property type="evidence" value="ECO:0007669"/>
    <property type="project" value="InterPro"/>
</dbReference>
<evidence type="ECO:0000313" key="9">
    <source>
        <dbReference type="Proteomes" id="UP000638648"/>
    </source>
</evidence>
<dbReference type="GO" id="GO:0016887">
    <property type="term" value="F:ATP hydrolysis activity"/>
    <property type="evidence" value="ECO:0007669"/>
    <property type="project" value="InterPro"/>
</dbReference>
<sequence length="854" mass="93640">MKAAETVAKPSRGYEGKKLNGRKRHIVVDTLGLLLSVMVSAASVQNRDAPPTLLHHLTACCQRIKLIWSDGGYAGKLLSRTKEHLGVAVQIVDEPLSSLDVKLRKEVRTKLRNLLRKIEQTAVFVTHDQEEAMAMSDRIAVLNGGVIEQFGSPQEIYNSPRTVFVADFLGVENILPVTSRGSSRCADDVFELNAAGRPPASYIGIRQSGGGVAVREAGAEHGANEMVARATIVQRTYLGGVTQYQLAAGPSDTVVTAEVPRAASRFDPGDAVVIAVRDDALLYLSEAVADSEAPPESQRLPWPSAGVLVDGSRAATGAGVVARPAPRPDRSPDRQRYGDGMTDDAAKTTHSAPDRTVGEGPYPRLILRDVTLIDGTLAPPQGPVDIVITNGVIDSIYLVDSPTARMQHPSRPEPGPGGRVIDLAGHYVLPGLFDCHGHIGSPNKAPSAQYVYDLWLAHGVTSVRDPGCFRNGLDWTRREADRSAQNEIAAPRIFPYVGFGEGRTEPFRRPDEARAWVQSVAERGAAGLKFMGYQADIMCAAIDEANKLDLGTACHHAPTTLGQANALQTSRWGLSSVEHWYGIPESMFTDRRVQRYPLDYNYEDEQERFYQSGQVWLQAAEPGSARWNDVIDEMISLNATLCPTFEVYASNRDAQKVMTLPWHGTYTAPQSWRYWRPSRHSHGSVFYDWTTEMEVAWRHNFERWMAFVSEYYHRGGRVVTGTDPGNCFKLWGFGSVEELELFREAGMHPLEVVNAGTLQSAELLGVADVVGSVTPGKIADLVVVGENPLLNLKVLYGSGRIRLRPDGELERVGGVRYTVKDGIVYDAPALLARVADEVRHEREKLGQSELEPLP</sequence>
<dbReference type="GO" id="GO:0004803">
    <property type="term" value="F:transposase activity"/>
    <property type="evidence" value="ECO:0007669"/>
    <property type="project" value="InterPro"/>
</dbReference>
<gene>
    <name evidence="8" type="ORF">HEB94_005730</name>
</gene>
<dbReference type="GO" id="GO:0005524">
    <property type="term" value="F:ATP binding"/>
    <property type="evidence" value="ECO:0007669"/>
    <property type="project" value="InterPro"/>
</dbReference>
<dbReference type="InterPro" id="IPR011059">
    <property type="entry name" value="Metal-dep_hydrolase_composite"/>
</dbReference>
<protein>
    <recommendedName>
        <fullName evidence="10">Imidazolonepropionase</fullName>
    </recommendedName>
</protein>
<dbReference type="InterPro" id="IPR047641">
    <property type="entry name" value="ABC_transpr_MalK/UgpC-like"/>
</dbReference>
<dbReference type="InterPro" id="IPR013611">
    <property type="entry name" value="Transp-assoc_OB_typ2"/>
</dbReference>
<dbReference type="Gene3D" id="2.30.40.10">
    <property type="entry name" value="Urease, subunit C, domain 1"/>
    <property type="match status" value="2"/>
</dbReference>
<feature type="domain" description="Transport-associated OB type 2" evidence="7">
    <location>
        <begin position="222"/>
        <end position="282"/>
    </location>
</feature>
<evidence type="ECO:0000313" key="8">
    <source>
        <dbReference type="EMBL" id="MBE1608882.1"/>
    </source>
</evidence>
<dbReference type="GO" id="GO:0016810">
    <property type="term" value="F:hydrolase activity, acting on carbon-nitrogen (but not peptide) bonds"/>
    <property type="evidence" value="ECO:0007669"/>
    <property type="project" value="InterPro"/>
</dbReference>